<feature type="compositionally biased region" description="Basic and acidic residues" evidence="1">
    <location>
        <begin position="104"/>
        <end position="120"/>
    </location>
</feature>
<name>A0A7J7C789_TRIWF</name>
<keyword evidence="3" id="KW-1185">Reference proteome</keyword>
<dbReference type="EMBL" id="JAAARO010000020">
    <property type="protein sequence ID" value="KAF5729999.1"/>
    <property type="molecule type" value="Genomic_DNA"/>
</dbReference>
<proteinExistence type="predicted"/>
<dbReference type="Proteomes" id="UP000593562">
    <property type="component" value="Unassembled WGS sequence"/>
</dbReference>
<dbReference type="InParanoid" id="A0A7J7C789"/>
<organism evidence="2 3">
    <name type="scientific">Tripterygium wilfordii</name>
    <name type="common">Thunder God vine</name>
    <dbReference type="NCBI Taxonomy" id="458696"/>
    <lineage>
        <taxon>Eukaryota</taxon>
        <taxon>Viridiplantae</taxon>
        <taxon>Streptophyta</taxon>
        <taxon>Embryophyta</taxon>
        <taxon>Tracheophyta</taxon>
        <taxon>Spermatophyta</taxon>
        <taxon>Magnoliopsida</taxon>
        <taxon>eudicotyledons</taxon>
        <taxon>Gunneridae</taxon>
        <taxon>Pentapetalae</taxon>
        <taxon>rosids</taxon>
        <taxon>fabids</taxon>
        <taxon>Celastrales</taxon>
        <taxon>Celastraceae</taxon>
        <taxon>Tripterygium</taxon>
    </lineage>
</organism>
<evidence type="ECO:0000313" key="3">
    <source>
        <dbReference type="Proteomes" id="UP000593562"/>
    </source>
</evidence>
<protein>
    <submittedName>
        <fullName evidence="2">Uncharacterized protein</fullName>
    </submittedName>
</protein>
<evidence type="ECO:0000313" key="2">
    <source>
        <dbReference type="EMBL" id="KAF5729999.1"/>
    </source>
</evidence>
<accession>A0A7J7C789</accession>
<comment type="caution">
    <text evidence="2">The sequence shown here is derived from an EMBL/GenBank/DDBJ whole genome shotgun (WGS) entry which is preliminary data.</text>
</comment>
<sequence length="120" mass="13201">MPGTYLTQTGNPLNNSSIDQCFTRLAVFVHVNDGDGGEGEGGIGDGMGRDELIREIGSDSTPEAVEMNLQKSKAYMQENRSKDITKAPKPTNLPINTPTTYGKPKKELENNRRKKQNEDC</sequence>
<evidence type="ECO:0000256" key="1">
    <source>
        <dbReference type="SAM" id="MobiDB-lite"/>
    </source>
</evidence>
<dbReference type="AlphaFoldDB" id="A0A7J7C789"/>
<gene>
    <name evidence="2" type="ORF">HS088_TW20G00369</name>
</gene>
<feature type="region of interest" description="Disordered" evidence="1">
    <location>
        <begin position="72"/>
        <end position="120"/>
    </location>
</feature>
<reference evidence="2 3" key="1">
    <citation type="journal article" date="2020" name="Nat. Commun.">
        <title>Genome of Tripterygium wilfordii and identification of cytochrome P450 involved in triptolide biosynthesis.</title>
        <authorList>
            <person name="Tu L."/>
            <person name="Su P."/>
            <person name="Zhang Z."/>
            <person name="Gao L."/>
            <person name="Wang J."/>
            <person name="Hu T."/>
            <person name="Zhou J."/>
            <person name="Zhang Y."/>
            <person name="Zhao Y."/>
            <person name="Liu Y."/>
            <person name="Song Y."/>
            <person name="Tong Y."/>
            <person name="Lu Y."/>
            <person name="Yang J."/>
            <person name="Xu C."/>
            <person name="Jia M."/>
            <person name="Peters R.J."/>
            <person name="Huang L."/>
            <person name="Gao W."/>
        </authorList>
    </citation>
    <scope>NUCLEOTIDE SEQUENCE [LARGE SCALE GENOMIC DNA]</scope>
    <source>
        <strain evidence="3">cv. XIE 37</strain>
        <tissue evidence="2">Leaf</tissue>
    </source>
</reference>